<evidence type="ECO:0000313" key="5">
    <source>
        <dbReference type="EMBL" id="AJI08428.1"/>
    </source>
</evidence>
<keyword evidence="5" id="KW-0614">Plasmid</keyword>
<evidence type="ECO:0000256" key="2">
    <source>
        <dbReference type="SAM" id="MobiDB-lite"/>
    </source>
</evidence>
<evidence type="ECO:0000256" key="1">
    <source>
        <dbReference type="ARBA" id="ARBA00022729"/>
    </source>
</evidence>
<accession>A0AAN0W462</accession>
<keyword evidence="1 3" id="KW-0732">Signal</keyword>
<dbReference type="PROSITE" id="PS51272">
    <property type="entry name" value="SLH"/>
    <property type="match status" value="3"/>
</dbReference>
<feature type="chain" id="PRO_5042918933" evidence="3">
    <location>
        <begin position="27"/>
        <end position="576"/>
    </location>
</feature>
<feature type="domain" description="SLH" evidence="4">
    <location>
        <begin position="87"/>
        <end position="150"/>
    </location>
</feature>
<geneLocation type="plasmid" evidence="5 6">
    <name>pBFI_2</name>
</geneLocation>
<feature type="domain" description="SLH" evidence="4">
    <location>
        <begin position="151"/>
        <end position="209"/>
    </location>
</feature>
<dbReference type="Pfam" id="PF00395">
    <property type="entry name" value="SLH"/>
    <property type="match status" value="3"/>
</dbReference>
<feature type="signal peptide" evidence="3">
    <location>
        <begin position="1"/>
        <end position="26"/>
    </location>
</feature>
<feature type="region of interest" description="Disordered" evidence="2">
    <location>
        <begin position="203"/>
        <end position="240"/>
    </location>
</feature>
<dbReference type="Gene3D" id="2.60.120.1270">
    <property type="match status" value="2"/>
</dbReference>
<evidence type="ECO:0000313" key="6">
    <source>
        <dbReference type="Proteomes" id="UP000031861"/>
    </source>
</evidence>
<dbReference type="Proteomes" id="UP000031861">
    <property type="component" value="Plasmid pBFI_2"/>
</dbReference>
<dbReference type="InterPro" id="IPR001119">
    <property type="entry name" value="SLH_dom"/>
</dbReference>
<proteinExistence type="predicted"/>
<evidence type="ECO:0000259" key="4">
    <source>
        <dbReference type="PROSITE" id="PS51272"/>
    </source>
</evidence>
<evidence type="ECO:0000256" key="3">
    <source>
        <dbReference type="SAM" id="SignalP"/>
    </source>
</evidence>
<dbReference type="PANTHER" id="PTHR43308:SF1">
    <property type="entry name" value="OUTER MEMBRANE PROTEIN ALPHA"/>
    <property type="match status" value="1"/>
</dbReference>
<dbReference type="PANTHER" id="PTHR43308">
    <property type="entry name" value="OUTER MEMBRANE PROTEIN ALPHA-RELATED"/>
    <property type="match status" value="1"/>
</dbReference>
<dbReference type="AlphaFoldDB" id="A0AAN0W462"/>
<dbReference type="InterPro" id="IPR051465">
    <property type="entry name" value="Cell_Envelope_Struct_Comp"/>
</dbReference>
<reference evidence="5 6" key="1">
    <citation type="journal article" date="2015" name="Genome Announc.">
        <title>Complete genome sequences for 35 biothreat assay-relevant bacillus species.</title>
        <authorList>
            <person name="Johnson S.L."/>
            <person name="Daligault H.E."/>
            <person name="Davenport K.W."/>
            <person name="Jaissle J."/>
            <person name="Frey K.G."/>
            <person name="Ladner J.T."/>
            <person name="Broomall S.M."/>
            <person name="Bishop-Lilly K.A."/>
            <person name="Bruce D.C."/>
            <person name="Gibbons H.S."/>
            <person name="Coyne S.R."/>
            <person name="Lo C.C."/>
            <person name="Meincke L."/>
            <person name="Munk A.C."/>
            <person name="Koroleva G.I."/>
            <person name="Rosenzweig C.N."/>
            <person name="Palacios G.F."/>
            <person name="Redden C.L."/>
            <person name="Minogue T.D."/>
            <person name="Chain P.S."/>
        </authorList>
    </citation>
    <scope>NUCLEOTIDE SEQUENCE [LARGE SCALE GENOMIC DNA]</scope>
    <source>
        <strain evidence="5 6">03BB108</strain>
    </source>
</reference>
<organism evidence="5 6">
    <name type="scientific">Bacillus cereus 03BB108</name>
    <dbReference type="NCBI Taxonomy" id="451709"/>
    <lineage>
        <taxon>Bacteria</taxon>
        <taxon>Bacillati</taxon>
        <taxon>Bacillota</taxon>
        <taxon>Bacilli</taxon>
        <taxon>Bacillales</taxon>
        <taxon>Bacillaceae</taxon>
        <taxon>Bacillus</taxon>
        <taxon>Bacillus cereus group</taxon>
    </lineage>
</organism>
<feature type="domain" description="SLH" evidence="4">
    <location>
        <begin position="27"/>
        <end position="86"/>
    </location>
</feature>
<name>A0AAN0W462_BACCE</name>
<protein>
    <submittedName>
        <fullName evidence="5">MG2 domain protein</fullName>
    </submittedName>
</protein>
<sequence>MKFKQTVLAGSIMLATTLTPMIDAQAENKKFNDVPQDHWSFNAITDLANKNIVAGYGNGIFGFGDNITRGQVARMIYNYLKPADDPNVKNPFTDVKGHMFEKEILSLSKAGIMSGYGDGNFGPDNILTREQLAAVLTRAFNLKATATTTFKDVEKNYWATNAISALQENKIAAGTGNNMFEPKMVVTREQYAQFLYNAINMKEKPTTEPEKNKNGGAITEPDKPEKDKNDGTTTNPVDLLPPTLKKVEVEKQTYKAGETVQVSIEAEDDVSGVSYAYVAIKGATGEEKEVAATYNEKSNKWIADIPLSSYANPGEYVVKTVLLYDNANHAKVYWGGQDFNVHFKVENNTVADQSPPTLKKIEIEKQTYKAGETVQVSIEAEDDVSGVSYAYVAIKGATGEEKEVAATYNEKSNKWIADIPLSSYANPGEYVVKTVLLYDNANHAKVYWGGQDFNIHFKVENDRVVDQLPPTLKNIGVEKQIYKAGETVQVSIEAEDDVSGVSYAYVAIKGATGEEKEVAATYNEKSNKWIADIPLSSYANPGEYVVKTVLLYDNANHAKVYWGGKDFNVFFNVIKS</sequence>
<dbReference type="EMBL" id="CP009636">
    <property type="protein sequence ID" value="AJI08428.1"/>
    <property type="molecule type" value="Genomic_DNA"/>
</dbReference>
<dbReference type="InterPro" id="IPR038682">
    <property type="entry name" value="YrpD-like_sf"/>
</dbReference>
<feature type="compositionally biased region" description="Basic and acidic residues" evidence="2">
    <location>
        <begin position="220"/>
        <end position="230"/>
    </location>
</feature>
<feature type="compositionally biased region" description="Basic and acidic residues" evidence="2">
    <location>
        <begin position="203"/>
        <end position="213"/>
    </location>
</feature>
<gene>
    <name evidence="5" type="ORF">AK40_5980</name>
</gene>